<accession>A7RNF6</accession>
<comment type="similarity">
    <text evidence="1">Belongs to the P-Pant transferase superfamily. AcpS family.</text>
</comment>
<dbReference type="GO" id="GO:0008897">
    <property type="term" value="F:holo-[acyl-carrier-protein] synthase activity"/>
    <property type="evidence" value="ECO:0000318"/>
    <property type="project" value="GO_Central"/>
</dbReference>
<evidence type="ECO:0000256" key="1">
    <source>
        <dbReference type="ARBA" id="ARBA00006195"/>
    </source>
</evidence>
<dbReference type="GO" id="GO:0005829">
    <property type="term" value="C:cytosol"/>
    <property type="evidence" value="ECO:0000318"/>
    <property type="project" value="GO_Central"/>
</dbReference>
<evidence type="ECO:0000256" key="5">
    <source>
        <dbReference type="ARBA" id="ARBA00030484"/>
    </source>
</evidence>
<dbReference type="PANTHER" id="PTHR12215:SF10">
    <property type="entry name" value="L-AMINOADIPATE-SEMIALDEHYDE DEHYDROGENASE-PHOSPHOPANTETHEINYL TRANSFERASE"/>
    <property type="match status" value="1"/>
</dbReference>
<dbReference type="FunFam" id="3.90.470.20:FF:000003">
    <property type="entry name" value="L-aminoadipate-semialdehyde dehydrogenase-phosphopantetheinyl transferase"/>
    <property type="match status" value="1"/>
</dbReference>
<dbReference type="eggNOG" id="KOG0945">
    <property type="taxonomic scope" value="Eukaryota"/>
</dbReference>
<dbReference type="PhylomeDB" id="A7RNF6"/>
<sequence>MEGIRWAFRSEAWRPTKQEWLLALSLVQKEEKERVMRFVFKKDAKSSLIGRLLLRKAIAQMLAVPYHDLQLARTEKGKPFLVNKITDDGLKNFSFNVSHQGDFTVLAAEPCCQVGVDVMKTTYPGGTDVQGFFHLMRKQFTPREWRTVNSQPTEWTQLQMFYRHWCLKESYVKAIGVGIGHDLQAVEFNLPTRLLSTEEITCDSQLYLKGSISHDWSFQETKLDEEHQVAVALALRVLIDKVFAITYGFLCRVAWLLFTSSFYRKSAPSFQQLNFKEVISTGIPWQESDEKDWDVYLQKKETFKQ</sequence>
<organism evidence="11 12">
    <name type="scientific">Nematostella vectensis</name>
    <name type="common">Starlet sea anemone</name>
    <dbReference type="NCBI Taxonomy" id="45351"/>
    <lineage>
        <taxon>Eukaryota</taxon>
        <taxon>Metazoa</taxon>
        <taxon>Cnidaria</taxon>
        <taxon>Anthozoa</taxon>
        <taxon>Hexacorallia</taxon>
        <taxon>Actiniaria</taxon>
        <taxon>Edwardsiidae</taxon>
        <taxon>Nematostella</taxon>
    </lineage>
</organism>
<gene>
    <name evidence="11" type="ORF">NEMVEDRAFT_v1g228405</name>
</gene>
<evidence type="ECO:0000259" key="10">
    <source>
        <dbReference type="Pfam" id="PF22624"/>
    </source>
</evidence>
<dbReference type="InterPro" id="IPR050559">
    <property type="entry name" value="P-Pant_transferase_sf"/>
</dbReference>
<evidence type="ECO:0000259" key="9">
    <source>
        <dbReference type="Pfam" id="PF01648"/>
    </source>
</evidence>
<dbReference type="InterPro" id="IPR037143">
    <property type="entry name" value="4-PPantetheinyl_Trfase_dom_sf"/>
</dbReference>
<comment type="catalytic activity">
    <reaction evidence="7">
        <text>apo-[ACP] + CoA = holo-[ACP] + adenosine 3',5'-bisphosphate + H(+)</text>
        <dbReference type="Rhea" id="RHEA:12068"/>
        <dbReference type="Rhea" id="RHEA-COMP:9685"/>
        <dbReference type="Rhea" id="RHEA-COMP:9690"/>
        <dbReference type="ChEBI" id="CHEBI:15378"/>
        <dbReference type="ChEBI" id="CHEBI:29999"/>
        <dbReference type="ChEBI" id="CHEBI:57287"/>
        <dbReference type="ChEBI" id="CHEBI:58343"/>
        <dbReference type="ChEBI" id="CHEBI:64479"/>
        <dbReference type="EC" id="2.7.8.7"/>
    </reaction>
    <physiologicalReaction direction="left-to-right" evidence="7">
        <dbReference type="Rhea" id="RHEA:12069"/>
    </physiologicalReaction>
</comment>
<dbReference type="GO" id="GO:0000287">
    <property type="term" value="F:magnesium ion binding"/>
    <property type="evidence" value="ECO:0007669"/>
    <property type="project" value="InterPro"/>
</dbReference>
<dbReference type="EMBL" id="DS469522">
    <property type="protein sequence ID" value="EDO47052.1"/>
    <property type="molecule type" value="Genomic_DNA"/>
</dbReference>
<proteinExistence type="inferred from homology"/>
<comment type="catalytic activity">
    <reaction evidence="8">
        <text>apo-[ACP] + acetyl-CoA = acetyl-[ACP] + adenosine 3',5'-bisphosphate + H(+)</text>
        <dbReference type="Rhea" id="RHEA:46564"/>
        <dbReference type="Rhea" id="RHEA-COMP:9621"/>
        <dbReference type="Rhea" id="RHEA-COMP:9690"/>
        <dbReference type="ChEBI" id="CHEBI:15378"/>
        <dbReference type="ChEBI" id="CHEBI:29999"/>
        <dbReference type="ChEBI" id="CHEBI:57288"/>
        <dbReference type="ChEBI" id="CHEBI:58343"/>
        <dbReference type="ChEBI" id="CHEBI:78446"/>
    </reaction>
    <physiologicalReaction direction="left-to-right" evidence="8">
        <dbReference type="Rhea" id="RHEA:46565"/>
    </physiologicalReaction>
</comment>
<dbReference type="Proteomes" id="UP000001593">
    <property type="component" value="Unassembled WGS sequence"/>
</dbReference>
<evidence type="ECO:0000313" key="12">
    <source>
        <dbReference type="Proteomes" id="UP000001593"/>
    </source>
</evidence>
<dbReference type="HOGENOM" id="CLU_057011_3_0_1"/>
<reference evidence="11 12" key="1">
    <citation type="journal article" date="2007" name="Science">
        <title>Sea anemone genome reveals ancestral eumetazoan gene repertoire and genomic organization.</title>
        <authorList>
            <person name="Putnam N.H."/>
            <person name="Srivastava M."/>
            <person name="Hellsten U."/>
            <person name="Dirks B."/>
            <person name="Chapman J."/>
            <person name="Salamov A."/>
            <person name="Terry A."/>
            <person name="Shapiro H."/>
            <person name="Lindquist E."/>
            <person name="Kapitonov V.V."/>
            <person name="Jurka J."/>
            <person name="Genikhovich G."/>
            <person name="Grigoriev I.V."/>
            <person name="Lucas S.M."/>
            <person name="Steele R.E."/>
            <person name="Finnerty J.R."/>
            <person name="Technau U."/>
            <person name="Martindale M.Q."/>
            <person name="Rokhsar D.S."/>
        </authorList>
    </citation>
    <scope>NUCLEOTIDE SEQUENCE [LARGE SCALE GENOMIC DNA]</scope>
    <source>
        <strain evidence="12">CH2 X CH6</strain>
    </source>
</reference>
<dbReference type="InParanoid" id="A7RNF6"/>
<dbReference type="Pfam" id="PF01648">
    <property type="entry name" value="ACPS"/>
    <property type="match status" value="1"/>
</dbReference>
<protein>
    <recommendedName>
        <fullName evidence="3">L-aminoadipate-semialdehyde dehydrogenase-phosphopantetheinyl transferase</fullName>
        <ecNumber evidence="2">2.7.8.7</ecNumber>
    </recommendedName>
    <alternativeName>
        <fullName evidence="5">4'-phosphopantetheinyl transferase</fullName>
    </alternativeName>
    <alternativeName>
        <fullName evidence="6">Alpha-aminoadipic semialdehyde dehydrogenase-phosphopantetheinyl transferase</fullName>
    </alternativeName>
</protein>
<dbReference type="Pfam" id="PF22624">
    <property type="entry name" value="AASDHPPT_N"/>
    <property type="match status" value="1"/>
</dbReference>
<evidence type="ECO:0000256" key="3">
    <source>
        <dbReference type="ARBA" id="ARBA00016301"/>
    </source>
</evidence>
<evidence type="ECO:0000313" key="11">
    <source>
        <dbReference type="EMBL" id="EDO47052.1"/>
    </source>
</evidence>
<feature type="domain" description="4'-phosphopantetheinyl transferase N-terminal" evidence="10">
    <location>
        <begin position="12"/>
        <end position="110"/>
    </location>
</feature>
<dbReference type="STRING" id="45351.A7RNF6"/>
<dbReference type="InterPro" id="IPR008278">
    <property type="entry name" value="4-PPantetheinyl_Trfase_dom"/>
</dbReference>
<name>A7RNF6_NEMVE</name>
<feature type="domain" description="4'-phosphopantetheinyl transferase" evidence="9">
    <location>
        <begin position="113"/>
        <end position="232"/>
    </location>
</feature>
<evidence type="ECO:0000256" key="4">
    <source>
        <dbReference type="ARBA" id="ARBA00022679"/>
    </source>
</evidence>
<dbReference type="InterPro" id="IPR055066">
    <property type="entry name" value="AASDHPPT_N"/>
</dbReference>
<keyword evidence="12" id="KW-1185">Reference proteome</keyword>
<dbReference type="OMA" id="RCYRFAF"/>
<dbReference type="PANTHER" id="PTHR12215">
    <property type="entry name" value="PHOSPHOPANTETHEINE TRANSFERASE"/>
    <property type="match status" value="1"/>
</dbReference>
<dbReference type="AlphaFoldDB" id="A7RNF6"/>
<dbReference type="Gene3D" id="3.90.470.20">
    <property type="entry name" value="4'-phosphopantetheinyl transferase domain"/>
    <property type="match status" value="2"/>
</dbReference>
<evidence type="ECO:0000256" key="2">
    <source>
        <dbReference type="ARBA" id="ARBA00013172"/>
    </source>
</evidence>
<evidence type="ECO:0000256" key="6">
    <source>
        <dbReference type="ARBA" id="ARBA00033443"/>
    </source>
</evidence>
<dbReference type="EC" id="2.7.8.7" evidence="2"/>
<evidence type="ECO:0000256" key="8">
    <source>
        <dbReference type="ARBA" id="ARBA00048794"/>
    </source>
</evidence>
<dbReference type="GO" id="GO:0019878">
    <property type="term" value="P:lysine biosynthetic process via aminoadipic acid"/>
    <property type="evidence" value="ECO:0000318"/>
    <property type="project" value="GO_Central"/>
</dbReference>
<evidence type="ECO:0000256" key="7">
    <source>
        <dbReference type="ARBA" id="ARBA00048641"/>
    </source>
</evidence>
<dbReference type="SUPFAM" id="SSF56214">
    <property type="entry name" value="4'-phosphopantetheinyl transferase"/>
    <property type="match status" value="2"/>
</dbReference>
<keyword evidence="4" id="KW-0808">Transferase</keyword>